<keyword evidence="5" id="KW-1185">Reference proteome</keyword>
<dbReference type="GO" id="GO:0043120">
    <property type="term" value="F:tumor necrosis factor binding"/>
    <property type="evidence" value="ECO:0007669"/>
    <property type="project" value="TreeGrafter"/>
</dbReference>
<feature type="signal peptide" evidence="2">
    <location>
        <begin position="1"/>
        <end position="33"/>
    </location>
</feature>
<dbReference type="SMART" id="SM00208">
    <property type="entry name" value="TNFR"/>
    <property type="match status" value="2"/>
</dbReference>
<dbReference type="GO" id="GO:0005031">
    <property type="term" value="F:tumor necrosis factor receptor activity"/>
    <property type="evidence" value="ECO:0007669"/>
    <property type="project" value="TreeGrafter"/>
</dbReference>
<evidence type="ECO:0000256" key="2">
    <source>
        <dbReference type="SAM" id="SignalP"/>
    </source>
</evidence>
<evidence type="ECO:0000313" key="5">
    <source>
        <dbReference type="Proteomes" id="UP001497497"/>
    </source>
</evidence>
<dbReference type="PANTHER" id="PTHR46861">
    <property type="entry name" value="TUMOR NECROSIS FACTOR RECEPTOR SUPERFAMILY MEMBER 1A"/>
    <property type="match status" value="1"/>
</dbReference>
<name>A0AAV2H4X5_LYMST</name>
<reference evidence="4 5" key="1">
    <citation type="submission" date="2024-04" db="EMBL/GenBank/DDBJ databases">
        <authorList>
            <consortium name="Genoscope - CEA"/>
            <person name="William W."/>
        </authorList>
    </citation>
    <scope>NUCLEOTIDE SEQUENCE [LARGE SCALE GENOMIC DNA]</scope>
</reference>
<dbReference type="Gene3D" id="2.10.50.10">
    <property type="entry name" value="Tumor Necrosis Factor Receptor, subunit A, domain 2"/>
    <property type="match status" value="2"/>
</dbReference>
<evidence type="ECO:0000256" key="1">
    <source>
        <dbReference type="PROSITE-ProRule" id="PRU00206"/>
    </source>
</evidence>
<dbReference type="GO" id="GO:0045121">
    <property type="term" value="C:membrane raft"/>
    <property type="evidence" value="ECO:0007669"/>
    <property type="project" value="TreeGrafter"/>
</dbReference>
<feature type="chain" id="PRO_5043673962" description="TNFR-Cys domain-containing protein" evidence="2">
    <location>
        <begin position="34"/>
        <end position="180"/>
    </location>
</feature>
<dbReference type="GO" id="GO:0043235">
    <property type="term" value="C:receptor complex"/>
    <property type="evidence" value="ECO:0007669"/>
    <property type="project" value="TreeGrafter"/>
</dbReference>
<dbReference type="Proteomes" id="UP001497497">
    <property type="component" value="Unassembled WGS sequence"/>
</dbReference>
<dbReference type="InterPro" id="IPR001368">
    <property type="entry name" value="TNFR/NGFR_Cys_rich_reg"/>
</dbReference>
<feature type="domain" description="TNFR-Cys" evidence="3">
    <location>
        <begin position="99"/>
        <end position="144"/>
    </location>
</feature>
<comment type="caution">
    <text evidence="4">The sequence shown here is derived from an EMBL/GenBank/DDBJ whole genome shotgun (WGS) entry which is preliminary data.</text>
</comment>
<dbReference type="EMBL" id="CAXITT010000023">
    <property type="protein sequence ID" value="CAL1527834.1"/>
    <property type="molecule type" value="Genomic_DNA"/>
</dbReference>
<dbReference type="SUPFAM" id="SSF57586">
    <property type="entry name" value="TNF receptor-like"/>
    <property type="match status" value="1"/>
</dbReference>
<feature type="repeat" description="TNFR-Cys" evidence="1">
    <location>
        <begin position="99"/>
        <end position="144"/>
    </location>
</feature>
<keyword evidence="2" id="KW-0732">Signal</keyword>
<sequence length="180" mass="19501">MTTRLSLIRMAATSTKSLFIVVSMSLVTHMCSAEFFCHKGEFVFRAGSQNPACKPCPTGTYMDKDNHQNIGCKPCTAAESFLHEYVIKPCTTSQDTVVGCTLGYYRVDAEYGDFKDGECLSCSTCSGAKPHVARKCDEKTDTVCCPEQGMVLFTDSQGRIGCDKASSVVKRSLGASGKLQ</sequence>
<proteinExistence type="predicted"/>
<comment type="caution">
    <text evidence="1">Lacks conserved residue(s) required for the propagation of feature annotation.</text>
</comment>
<protein>
    <recommendedName>
        <fullName evidence="3">TNFR-Cys domain-containing protein</fullName>
    </recommendedName>
</protein>
<dbReference type="PANTHER" id="PTHR46861:SF1">
    <property type="entry name" value="TUMOR NECROSIS FACTOR RECEPTOR SUPERFAMILY MEMBER 1A"/>
    <property type="match status" value="1"/>
</dbReference>
<dbReference type="AlphaFoldDB" id="A0AAV2H4X5"/>
<evidence type="ECO:0000259" key="3">
    <source>
        <dbReference type="PROSITE" id="PS50050"/>
    </source>
</evidence>
<dbReference type="PROSITE" id="PS50050">
    <property type="entry name" value="TNFR_NGFR_2"/>
    <property type="match status" value="1"/>
</dbReference>
<dbReference type="Pfam" id="PF00020">
    <property type="entry name" value="TNFR_c6"/>
    <property type="match status" value="2"/>
</dbReference>
<evidence type="ECO:0000313" key="4">
    <source>
        <dbReference type="EMBL" id="CAL1527834.1"/>
    </source>
</evidence>
<gene>
    <name evidence="4" type="ORF">GSLYS_00002004001</name>
</gene>
<accession>A0AAV2H4X5</accession>
<organism evidence="4 5">
    <name type="scientific">Lymnaea stagnalis</name>
    <name type="common">Great pond snail</name>
    <name type="synonym">Helix stagnalis</name>
    <dbReference type="NCBI Taxonomy" id="6523"/>
    <lineage>
        <taxon>Eukaryota</taxon>
        <taxon>Metazoa</taxon>
        <taxon>Spiralia</taxon>
        <taxon>Lophotrochozoa</taxon>
        <taxon>Mollusca</taxon>
        <taxon>Gastropoda</taxon>
        <taxon>Heterobranchia</taxon>
        <taxon>Euthyneura</taxon>
        <taxon>Panpulmonata</taxon>
        <taxon>Hygrophila</taxon>
        <taxon>Lymnaeoidea</taxon>
        <taxon>Lymnaeidae</taxon>
        <taxon>Lymnaea</taxon>
    </lineage>
</organism>
<dbReference type="InterPro" id="IPR052493">
    <property type="entry name" value="TNFRSF1A"/>
</dbReference>